<accession>A0A5E7I193</accession>
<gene>
    <name evidence="2" type="ORF">PS847_01261</name>
</gene>
<protein>
    <submittedName>
        <fullName evidence="2">Uncharacterized protein</fullName>
    </submittedName>
</protein>
<dbReference type="RefSeq" id="WP_181424934.1">
    <property type="nucleotide sequence ID" value="NZ_CABVIC010000001.1"/>
</dbReference>
<evidence type="ECO:0000313" key="2">
    <source>
        <dbReference type="EMBL" id="VVO70124.1"/>
    </source>
</evidence>
<evidence type="ECO:0000256" key="1">
    <source>
        <dbReference type="SAM" id="MobiDB-lite"/>
    </source>
</evidence>
<reference evidence="2 3" key="1">
    <citation type="submission" date="2019-09" db="EMBL/GenBank/DDBJ databases">
        <authorList>
            <person name="Chandra G."/>
            <person name="Truman W A."/>
        </authorList>
    </citation>
    <scope>NUCLEOTIDE SEQUENCE [LARGE SCALE GENOMIC DNA]</scope>
    <source>
        <strain evidence="2">PS847</strain>
    </source>
</reference>
<dbReference type="AlphaFoldDB" id="A0A5E7I193"/>
<sequence>MNNSPRLAAQLDWMTVGAFSPEQFSGEQRKEYEDEARRIEQQWDNQPN</sequence>
<feature type="compositionally biased region" description="Basic and acidic residues" evidence="1">
    <location>
        <begin position="27"/>
        <end position="41"/>
    </location>
</feature>
<dbReference type="EMBL" id="CABVIC010000001">
    <property type="protein sequence ID" value="VVO70124.1"/>
    <property type="molecule type" value="Genomic_DNA"/>
</dbReference>
<dbReference type="Proteomes" id="UP000326067">
    <property type="component" value="Unassembled WGS sequence"/>
</dbReference>
<evidence type="ECO:0000313" key="3">
    <source>
        <dbReference type="Proteomes" id="UP000326067"/>
    </source>
</evidence>
<proteinExistence type="predicted"/>
<name>A0A5E7I193_PSEFL</name>
<feature type="region of interest" description="Disordered" evidence="1">
    <location>
        <begin position="20"/>
        <end position="48"/>
    </location>
</feature>
<organism evidence="2 3">
    <name type="scientific">Pseudomonas fluorescens</name>
    <dbReference type="NCBI Taxonomy" id="294"/>
    <lineage>
        <taxon>Bacteria</taxon>
        <taxon>Pseudomonadati</taxon>
        <taxon>Pseudomonadota</taxon>
        <taxon>Gammaproteobacteria</taxon>
        <taxon>Pseudomonadales</taxon>
        <taxon>Pseudomonadaceae</taxon>
        <taxon>Pseudomonas</taxon>
    </lineage>
</organism>